<accession>A0A2K9N7A3</accession>
<dbReference type="InterPro" id="IPR052546">
    <property type="entry name" value="Transposase_8_domain"/>
</dbReference>
<dbReference type="InterPro" id="IPR009057">
    <property type="entry name" value="Homeodomain-like_sf"/>
</dbReference>
<sequence length="66" mass="7744">MTCSLEMFAMWSRGLLTEEGYRIKKSRFSEEQIMGILREQEVGQKAAEICRRHGVSEATFWAWKSK</sequence>
<dbReference type="InterPro" id="IPR002514">
    <property type="entry name" value="Transposase_8"/>
</dbReference>
<dbReference type="Pfam" id="PF01527">
    <property type="entry name" value="HTH_Tnp_1"/>
    <property type="match status" value="1"/>
</dbReference>
<evidence type="ECO:0000313" key="1">
    <source>
        <dbReference type="EMBL" id="AUN29021.1"/>
    </source>
</evidence>
<dbReference type="KEGG" id="ncb:C0V82_01225"/>
<name>A0A2K9N7A3_9PROT</name>
<keyword evidence="2" id="KW-1185">Reference proteome</keyword>
<proteinExistence type="predicted"/>
<dbReference type="PANTHER" id="PTHR33609:SF1">
    <property type="entry name" value="TRANSPOSASE"/>
    <property type="match status" value="1"/>
</dbReference>
<protein>
    <submittedName>
        <fullName evidence="1">Uncharacterized protein</fullName>
    </submittedName>
</protein>
<dbReference type="GO" id="GO:0006313">
    <property type="term" value="P:DNA transposition"/>
    <property type="evidence" value="ECO:0007669"/>
    <property type="project" value="InterPro"/>
</dbReference>
<dbReference type="GO" id="GO:0003677">
    <property type="term" value="F:DNA binding"/>
    <property type="evidence" value="ECO:0007669"/>
    <property type="project" value="InterPro"/>
</dbReference>
<organism evidence="1 2">
    <name type="scientific">Niveispirillum cyanobacteriorum</name>
    <dbReference type="NCBI Taxonomy" id="1612173"/>
    <lineage>
        <taxon>Bacteria</taxon>
        <taxon>Pseudomonadati</taxon>
        <taxon>Pseudomonadota</taxon>
        <taxon>Alphaproteobacteria</taxon>
        <taxon>Rhodospirillales</taxon>
        <taxon>Azospirillaceae</taxon>
        <taxon>Niveispirillum</taxon>
    </lineage>
</organism>
<dbReference type="GO" id="GO:0004803">
    <property type="term" value="F:transposase activity"/>
    <property type="evidence" value="ECO:0007669"/>
    <property type="project" value="InterPro"/>
</dbReference>
<reference evidence="1 2" key="1">
    <citation type="submission" date="2017-12" db="EMBL/GenBank/DDBJ databases">
        <title>Genomes of bacteria within cyanobacterial aggregates.</title>
        <authorList>
            <person name="Cai H."/>
        </authorList>
    </citation>
    <scope>NUCLEOTIDE SEQUENCE [LARGE SCALE GENOMIC DNA]</scope>
    <source>
        <strain evidence="1 2">TH16</strain>
    </source>
</reference>
<dbReference type="EMBL" id="CP025611">
    <property type="protein sequence ID" value="AUN29021.1"/>
    <property type="molecule type" value="Genomic_DNA"/>
</dbReference>
<gene>
    <name evidence="1" type="ORF">C0V82_01225</name>
</gene>
<evidence type="ECO:0000313" key="2">
    <source>
        <dbReference type="Proteomes" id="UP000234752"/>
    </source>
</evidence>
<dbReference type="OrthoDB" id="7362268at2"/>
<dbReference type="Proteomes" id="UP000234752">
    <property type="component" value="Chromosome eg_1"/>
</dbReference>
<dbReference type="SUPFAM" id="SSF46689">
    <property type="entry name" value="Homeodomain-like"/>
    <property type="match status" value="1"/>
</dbReference>
<dbReference type="AlphaFoldDB" id="A0A2K9N7A3"/>
<dbReference type="PANTHER" id="PTHR33609">
    <property type="entry name" value="LOW CALCIUM RESPONSE LOCUS PROTEIN S"/>
    <property type="match status" value="1"/>
</dbReference>